<keyword evidence="4" id="KW-1185">Reference proteome</keyword>
<feature type="chain" id="PRO_5046063625" evidence="1">
    <location>
        <begin position="16"/>
        <end position="521"/>
    </location>
</feature>
<gene>
    <name evidence="3" type="ORF">GCM10007859_11330</name>
</gene>
<feature type="signal peptide" evidence="1">
    <location>
        <begin position="1"/>
        <end position="15"/>
    </location>
</feature>
<dbReference type="NCBIfam" id="NF006006">
    <property type="entry name" value="PRK08137.1"/>
    <property type="match status" value="1"/>
</dbReference>
<evidence type="ECO:0000313" key="4">
    <source>
        <dbReference type="Proteomes" id="UP001156921"/>
    </source>
</evidence>
<evidence type="ECO:0000313" key="3">
    <source>
        <dbReference type="EMBL" id="GLS01122.1"/>
    </source>
</evidence>
<accession>A0ABQ6BI38</accession>
<proteinExistence type="predicted"/>
<keyword evidence="1" id="KW-0732">Signal</keyword>
<evidence type="ECO:0000259" key="2">
    <source>
        <dbReference type="Pfam" id="PF01425"/>
    </source>
</evidence>
<dbReference type="InterPro" id="IPR036928">
    <property type="entry name" value="AS_sf"/>
</dbReference>
<dbReference type="Pfam" id="PF01425">
    <property type="entry name" value="Amidase"/>
    <property type="match status" value="1"/>
</dbReference>
<organism evidence="3 4">
    <name type="scientific">Brevundimonas denitrificans</name>
    <dbReference type="NCBI Taxonomy" id="1443434"/>
    <lineage>
        <taxon>Bacteria</taxon>
        <taxon>Pseudomonadati</taxon>
        <taxon>Pseudomonadota</taxon>
        <taxon>Alphaproteobacteria</taxon>
        <taxon>Caulobacterales</taxon>
        <taxon>Caulobacteraceae</taxon>
        <taxon>Brevundimonas</taxon>
    </lineage>
</organism>
<dbReference type="InterPro" id="IPR023631">
    <property type="entry name" value="Amidase_dom"/>
</dbReference>
<dbReference type="Proteomes" id="UP001156921">
    <property type="component" value="Unassembled WGS sequence"/>
</dbReference>
<dbReference type="PANTHER" id="PTHR42678:SF34">
    <property type="entry name" value="OS04G0183300 PROTEIN"/>
    <property type="match status" value="1"/>
</dbReference>
<sequence length="521" mass="54374">MIAAALVALSLGACATPNEDGSWTLPGDDGGRIFQPPSAAAVVDGHFPGAAAVSGSVTLMLSADNVAPQPFNAVIAVNPALLEDRGPPIATRGLRGLPVLLKDNIETADMPTTAGSLALVDNAPGRDAPLVTRLRDAGAVILGKANLSEWANIRSNNSISGWSAVGDQTRNPYDPARTPCGSSSGSAVAVAIGLAPAAIGTETDGSITCPASVNGVVGFKPTVGLVSRTHIVPIAHSQDTAGPITTTVEDAAIVLTAIAGSDPLDPATAEADARKVDYRAALDANSLQGARLGVMRFLVSNYSAEAQAEFERALGNLRAAGAEIVEITEPPADFRQIGGWELTVLLTELKHDLNLYLASTDPTQVRTRTLAEVIAFNAAEPRETVLFGQELFERAEATGGLDDPAYVEARERSFRASGPEGIDRMMADNRVIALIAPTTSRAWTNDREDDDNAQGSASRLAAVAGYPHLTVPMGFDRGMPVGISFIGGKWDDARILSLGHAYEQRTRERRPPVLAGLQPSS</sequence>
<feature type="domain" description="Amidase" evidence="2">
    <location>
        <begin position="92"/>
        <end position="496"/>
    </location>
</feature>
<dbReference type="SUPFAM" id="SSF75304">
    <property type="entry name" value="Amidase signature (AS) enzymes"/>
    <property type="match status" value="1"/>
</dbReference>
<reference evidence="4" key="1">
    <citation type="journal article" date="2019" name="Int. J. Syst. Evol. Microbiol.">
        <title>The Global Catalogue of Microorganisms (GCM) 10K type strain sequencing project: providing services to taxonomists for standard genome sequencing and annotation.</title>
        <authorList>
            <consortium name="The Broad Institute Genomics Platform"/>
            <consortium name="The Broad Institute Genome Sequencing Center for Infectious Disease"/>
            <person name="Wu L."/>
            <person name="Ma J."/>
        </authorList>
    </citation>
    <scope>NUCLEOTIDE SEQUENCE [LARGE SCALE GENOMIC DNA]</scope>
    <source>
        <strain evidence="4">NBRC 110107</strain>
    </source>
</reference>
<dbReference type="PANTHER" id="PTHR42678">
    <property type="entry name" value="AMIDASE"/>
    <property type="match status" value="1"/>
</dbReference>
<dbReference type="EMBL" id="BSOY01000018">
    <property type="protein sequence ID" value="GLS01122.1"/>
    <property type="molecule type" value="Genomic_DNA"/>
</dbReference>
<comment type="caution">
    <text evidence="3">The sequence shown here is derived from an EMBL/GenBank/DDBJ whole genome shotgun (WGS) entry which is preliminary data.</text>
</comment>
<evidence type="ECO:0000256" key="1">
    <source>
        <dbReference type="SAM" id="SignalP"/>
    </source>
</evidence>
<protein>
    <submittedName>
        <fullName evidence="3">Amidase</fullName>
    </submittedName>
</protein>
<name>A0ABQ6BI38_9CAUL</name>
<dbReference type="Gene3D" id="3.90.1300.10">
    <property type="entry name" value="Amidase signature (AS) domain"/>
    <property type="match status" value="1"/>
</dbReference>